<dbReference type="Gene3D" id="2.60.120.10">
    <property type="entry name" value="Jelly Rolls"/>
    <property type="match status" value="1"/>
</dbReference>
<dbReference type="PRINTS" id="PR00032">
    <property type="entry name" value="HTHARAC"/>
</dbReference>
<keyword evidence="4" id="KW-0804">Transcription</keyword>
<dbReference type="GO" id="GO:0043565">
    <property type="term" value="F:sequence-specific DNA binding"/>
    <property type="evidence" value="ECO:0007669"/>
    <property type="project" value="InterPro"/>
</dbReference>
<dbReference type="InterPro" id="IPR014710">
    <property type="entry name" value="RmlC-like_jellyroll"/>
</dbReference>
<keyword evidence="2" id="KW-0238">DNA-binding</keyword>
<dbReference type="InterPro" id="IPR018062">
    <property type="entry name" value="HTH_AraC-typ_CS"/>
</dbReference>
<dbReference type="InterPro" id="IPR037923">
    <property type="entry name" value="HTH-like"/>
</dbReference>
<sequence>MSAKNIFWRDKKLPFLEIRQTEASTAEYKRHSHEEYFSVGAVDAGETVMSCGDTERLVSAGTLVFFNPDEIHSCNPADGHMRSYWMMYLEKDWCRNIQKEMFGCDDYMPVNICYALDQELFDDFLFICKSIINNDDLFDAEYELTRFCSYIFEKFCSARREADIHSNVLGEIESYLAENFFINISLDALAERFRQNRFHLLRSFRNAYGLPPHAYQMNLRIQRAKEMLRLGSSISETALAVGFTDQSHFHRMFRKLTAATPGEYLKGQ</sequence>
<dbReference type="InterPro" id="IPR003313">
    <property type="entry name" value="AraC-bd"/>
</dbReference>
<evidence type="ECO:0000256" key="2">
    <source>
        <dbReference type="ARBA" id="ARBA00023125"/>
    </source>
</evidence>
<dbReference type="PROSITE" id="PS01124">
    <property type="entry name" value="HTH_ARAC_FAMILY_2"/>
    <property type="match status" value="1"/>
</dbReference>
<gene>
    <name evidence="6" type="ordered locus">Dacet_2461</name>
</gene>
<dbReference type="PROSITE" id="PS00041">
    <property type="entry name" value="HTH_ARAC_FAMILY_1"/>
    <property type="match status" value="1"/>
</dbReference>
<evidence type="ECO:0000256" key="1">
    <source>
        <dbReference type="ARBA" id="ARBA00023015"/>
    </source>
</evidence>
<evidence type="ECO:0000256" key="4">
    <source>
        <dbReference type="ARBA" id="ARBA00023163"/>
    </source>
</evidence>
<dbReference type="PANTHER" id="PTHR46796">
    <property type="entry name" value="HTH-TYPE TRANSCRIPTIONAL ACTIVATOR RHAS-RELATED"/>
    <property type="match status" value="1"/>
</dbReference>
<dbReference type="KEGG" id="dap:Dacet_2461"/>
<name>D4H493_DENA2</name>
<keyword evidence="1" id="KW-0805">Transcription regulation</keyword>
<protein>
    <submittedName>
        <fullName evidence="6">Transcriptional regulator, AraC family</fullName>
    </submittedName>
</protein>
<dbReference type="SUPFAM" id="SSF46689">
    <property type="entry name" value="Homeodomain-like"/>
    <property type="match status" value="2"/>
</dbReference>
<dbReference type="STRING" id="522772.Dacet_2461"/>
<dbReference type="InParanoid" id="D4H493"/>
<feature type="domain" description="HTH araC/xylS-type" evidence="5">
    <location>
        <begin position="166"/>
        <end position="267"/>
    </location>
</feature>
<dbReference type="Pfam" id="PF12833">
    <property type="entry name" value="HTH_18"/>
    <property type="match status" value="1"/>
</dbReference>
<proteinExistence type="predicted"/>
<keyword evidence="3" id="KW-0010">Activator</keyword>
<dbReference type="HOGENOM" id="CLU_000445_88_16_0"/>
<evidence type="ECO:0000256" key="3">
    <source>
        <dbReference type="ARBA" id="ARBA00023159"/>
    </source>
</evidence>
<dbReference type="GO" id="GO:0003700">
    <property type="term" value="F:DNA-binding transcription factor activity"/>
    <property type="evidence" value="ECO:0007669"/>
    <property type="project" value="InterPro"/>
</dbReference>
<reference evidence="6 7" key="1">
    <citation type="journal article" date="2010" name="Stand. Genomic Sci.">
        <title>Complete genome sequence of Denitrovibrio acetiphilus type strain (N2460).</title>
        <authorList>
            <person name="Kiss H."/>
            <person name="Lang E."/>
            <person name="Lapidus A."/>
            <person name="Copeland A."/>
            <person name="Nolan M."/>
            <person name="Glavina Del Rio T."/>
            <person name="Chen F."/>
            <person name="Lucas S."/>
            <person name="Tice H."/>
            <person name="Cheng J.F."/>
            <person name="Han C."/>
            <person name="Goodwin L."/>
            <person name="Pitluck S."/>
            <person name="Liolios K."/>
            <person name="Pati A."/>
            <person name="Ivanova N."/>
            <person name="Mavromatis K."/>
            <person name="Chen A."/>
            <person name="Palaniappan K."/>
            <person name="Land M."/>
            <person name="Hauser L."/>
            <person name="Chang Y.J."/>
            <person name="Jeffries C.D."/>
            <person name="Detter J.C."/>
            <person name="Brettin T."/>
            <person name="Spring S."/>
            <person name="Rohde M."/>
            <person name="Goker M."/>
            <person name="Woyke T."/>
            <person name="Bristow J."/>
            <person name="Eisen J.A."/>
            <person name="Markowitz V."/>
            <person name="Hugenholtz P."/>
            <person name="Kyrpides N.C."/>
            <person name="Klenk H.P."/>
        </authorList>
    </citation>
    <scope>NUCLEOTIDE SEQUENCE [LARGE SCALE GENOMIC DNA]</scope>
    <source>
        <strain evidence="7">DSM 12809 / NBRC 114555 / N2460</strain>
    </source>
</reference>
<dbReference type="Proteomes" id="UP000002012">
    <property type="component" value="Chromosome"/>
</dbReference>
<dbReference type="OrthoDB" id="9774814at2"/>
<dbReference type="Gene3D" id="1.10.10.60">
    <property type="entry name" value="Homeodomain-like"/>
    <property type="match status" value="2"/>
</dbReference>
<accession>D4H493</accession>
<dbReference type="PaxDb" id="522772-Dacet_2461"/>
<dbReference type="eggNOG" id="COG2207">
    <property type="taxonomic scope" value="Bacteria"/>
</dbReference>
<dbReference type="EMBL" id="CP001968">
    <property type="protein sequence ID" value="ADD69222.1"/>
    <property type="molecule type" value="Genomic_DNA"/>
</dbReference>
<dbReference type="InterPro" id="IPR009057">
    <property type="entry name" value="Homeodomain-like_sf"/>
</dbReference>
<dbReference type="RefSeq" id="WP_013011723.1">
    <property type="nucleotide sequence ID" value="NC_013943.1"/>
</dbReference>
<dbReference type="Pfam" id="PF02311">
    <property type="entry name" value="AraC_binding"/>
    <property type="match status" value="1"/>
</dbReference>
<evidence type="ECO:0000259" key="5">
    <source>
        <dbReference type="PROSITE" id="PS01124"/>
    </source>
</evidence>
<dbReference type="AlphaFoldDB" id="D4H493"/>
<keyword evidence="7" id="KW-1185">Reference proteome</keyword>
<dbReference type="PANTHER" id="PTHR46796:SF2">
    <property type="entry name" value="TRANSCRIPTIONAL REGULATORY PROTEIN"/>
    <property type="match status" value="1"/>
</dbReference>
<dbReference type="InterPro" id="IPR020449">
    <property type="entry name" value="Tscrpt_reg_AraC-type_HTH"/>
</dbReference>
<dbReference type="InterPro" id="IPR050204">
    <property type="entry name" value="AraC_XylS_family_regulators"/>
</dbReference>
<dbReference type="InterPro" id="IPR018060">
    <property type="entry name" value="HTH_AraC"/>
</dbReference>
<organism evidence="6 7">
    <name type="scientific">Denitrovibrio acetiphilus (strain DSM 12809 / NBRC 114555 / N2460)</name>
    <dbReference type="NCBI Taxonomy" id="522772"/>
    <lineage>
        <taxon>Bacteria</taxon>
        <taxon>Pseudomonadati</taxon>
        <taxon>Deferribacterota</taxon>
        <taxon>Deferribacteres</taxon>
        <taxon>Deferribacterales</taxon>
        <taxon>Geovibrionaceae</taxon>
        <taxon>Denitrovibrio</taxon>
    </lineage>
</organism>
<dbReference type="SUPFAM" id="SSF51215">
    <property type="entry name" value="Regulatory protein AraC"/>
    <property type="match status" value="1"/>
</dbReference>
<evidence type="ECO:0000313" key="6">
    <source>
        <dbReference type="EMBL" id="ADD69222.1"/>
    </source>
</evidence>
<dbReference type="SMART" id="SM00342">
    <property type="entry name" value="HTH_ARAC"/>
    <property type="match status" value="1"/>
</dbReference>
<evidence type="ECO:0000313" key="7">
    <source>
        <dbReference type="Proteomes" id="UP000002012"/>
    </source>
</evidence>
<dbReference type="FunCoup" id="D4H493">
    <property type="interactions" value="10"/>
</dbReference>